<dbReference type="AlphaFoldDB" id="A0A151ZH58"/>
<comment type="caution">
    <text evidence="2">The sequence shown here is derived from an EMBL/GenBank/DDBJ whole genome shotgun (WGS) entry which is preliminary data.</text>
</comment>
<gene>
    <name evidence="2" type="ORF">DLAC_05895</name>
</gene>
<sequence length="281" mass="30499">MKVHNLKVERLILPNGVLKTKSISSDLINSTTINGSTINFNSSTGFNITSTSILKVFRINAVDGNSILISTQGSISILNSTASTGIIFDSTKISLTASQGNNIQLISPNTNVSITTPLTQISGQVSIGAGITGGVKFLTSSIPLYSPSSLNCYEEYSNFMDFEYGSESTVTVKMIRKGKIVHLFLPLLTFVASTTNSACIGSWVNGWPTRFLPENNDLSSCGSYRVVLFQVTKLCKMSESYCVVCKKKTKDIDPKEVILKNGRKAIKSKCAVCGRTKFRFI</sequence>
<evidence type="ECO:0000313" key="3">
    <source>
        <dbReference type="Proteomes" id="UP000076078"/>
    </source>
</evidence>
<evidence type="ECO:0000259" key="1">
    <source>
        <dbReference type="Pfam" id="PF18930"/>
    </source>
</evidence>
<proteinExistence type="predicted"/>
<evidence type="ECO:0000313" key="2">
    <source>
        <dbReference type="EMBL" id="KYQ93245.1"/>
    </source>
</evidence>
<organism evidence="2 3">
    <name type="scientific">Tieghemostelium lacteum</name>
    <name type="common">Slime mold</name>
    <name type="synonym">Dictyostelium lacteum</name>
    <dbReference type="NCBI Taxonomy" id="361077"/>
    <lineage>
        <taxon>Eukaryota</taxon>
        <taxon>Amoebozoa</taxon>
        <taxon>Evosea</taxon>
        <taxon>Eumycetozoa</taxon>
        <taxon>Dictyostelia</taxon>
        <taxon>Dictyosteliales</taxon>
        <taxon>Raperosteliaceae</taxon>
        <taxon>Tieghemostelium</taxon>
    </lineage>
</organism>
<protein>
    <recommendedName>
        <fullName evidence="1">DUF5679 domain-containing protein</fullName>
    </recommendedName>
</protein>
<feature type="domain" description="DUF5679" evidence="1">
    <location>
        <begin position="241"/>
        <end position="280"/>
    </location>
</feature>
<dbReference type="InterPro" id="IPR044044">
    <property type="entry name" value="DUF5679"/>
</dbReference>
<keyword evidence="3" id="KW-1185">Reference proteome</keyword>
<reference evidence="2 3" key="1">
    <citation type="submission" date="2015-12" db="EMBL/GenBank/DDBJ databases">
        <title>Dictyostelia acquired genes for synthesis and detection of signals that induce cell-type specialization by lateral gene transfer from prokaryotes.</title>
        <authorList>
            <person name="Gloeckner G."/>
            <person name="Schaap P."/>
        </authorList>
    </citation>
    <scope>NUCLEOTIDE SEQUENCE [LARGE SCALE GENOMIC DNA]</scope>
    <source>
        <strain evidence="2 3">TK</strain>
    </source>
</reference>
<name>A0A151ZH58_TIELA</name>
<dbReference type="Pfam" id="PF18930">
    <property type="entry name" value="DUF5679"/>
    <property type="match status" value="1"/>
</dbReference>
<dbReference type="EMBL" id="LODT01000028">
    <property type="protein sequence ID" value="KYQ93245.1"/>
    <property type="molecule type" value="Genomic_DNA"/>
</dbReference>
<dbReference type="InParanoid" id="A0A151ZH58"/>
<dbReference type="Proteomes" id="UP000076078">
    <property type="component" value="Unassembled WGS sequence"/>
</dbReference>
<accession>A0A151ZH58</accession>